<reference evidence="2 3" key="1">
    <citation type="submission" date="2024-01" db="EMBL/GenBank/DDBJ databases">
        <title>Genome assemblies of Stephania.</title>
        <authorList>
            <person name="Yang L."/>
        </authorList>
    </citation>
    <scope>NUCLEOTIDE SEQUENCE [LARGE SCALE GENOMIC DNA]</scope>
    <source>
        <strain evidence="2">JXDWG</strain>
        <tissue evidence="2">Leaf</tissue>
    </source>
</reference>
<feature type="compositionally biased region" description="Low complexity" evidence="1">
    <location>
        <begin position="42"/>
        <end position="58"/>
    </location>
</feature>
<accession>A0AAP0JTH5</accession>
<dbReference type="Proteomes" id="UP001419268">
    <property type="component" value="Unassembled WGS sequence"/>
</dbReference>
<comment type="caution">
    <text evidence="2">The sequence shown here is derived from an EMBL/GenBank/DDBJ whole genome shotgun (WGS) entry which is preliminary data.</text>
</comment>
<keyword evidence="3" id="KW-1185">Reference proteome</keyword>
<organism evidence="2 3">
    <name type="scientific">Stephania cephalantha</name>
    <dbReference type="NCBI Taxonomy" id="152367"/>
    <lineage>
        <taxon>Eukaryota</taxon>
        <taxon>Viridiplantae</taxon>
        <taxon>Streptophyta</taxon>
        <taxon>Embryophyta</taxon>
        <taxon>Tracheophyta</taxon>
        <taxon>Spermatophyta</taxon>
        <taxon>Magnoliopsida</taxon>
        <taxon>Ranunculales</taxon>
        <taxon>Menispermaceae</taxon>
        <taxon>Menispermoideae</taxon>
        <taxon>Cissampelideae</taxon>
        <taxon>Stephania</taxon>
    </lineage>
</organism>
<evidence type="ECO:0000313" key="3">
    <source>
        <dbReference type="Proteomes" id="UP001419268"/>
    </source>
</evidence>
<feature type="region of interest" description="Disordered" evidence="1">
    <location>
        <begin position="1"/>
        <end position="70"/>
    </location>
</feature>
<evidence type="ECO:0000256" key="1">
    <source>
        <dbReference type="SAM" id="MobiDB-lite"/>
    </source>
</evidence>
<protein>
    <submittedName>
        <fullName evidence="2">Uncharacterized protein</fullName>
    </submittedName>
</protein>
<dbReference type="AlphaFoldDB" id="A0AAP0JTH5"/>
<evidence type="ECO:0000313" key="2">
    <source>
        <dbReference type="EMBL" id="KAK9139872.1"/>
    </source>
</evidence>
<feature type="compositionally biased region" description="Acidic residues" evidence="1">
    <location>
        <begin position="18"/>
        <end position="28"/>
    </location>
</feature>
<dbReference type="EMBL" id="JBBNAG010000004">
    <property type="protein sequence ID" value="KAK9139872.1"/>
    <property type="molecule type" value="Genomic_DNA"/>
</dbReference>
<gene>
    <name evidence="2" type="ORF">Scep_009553</name>
</gene>
<name>A0AAP0JTH5_9MAGN</name>
<proteinExistence type="predicted"/>
<feature type="compositionally biased region" description="Basic and acidic residues" evidence="1">
    <location>
        <begin position="59"/>
        <end position="70"/>
    </location>
</feature>
<sequence>MAAAADGVEDANGVKDTEDADGANDAENAEVREQQLQQAWSPTRRAAAARAVGAPVGTDGKRWHGFGEDD</sequence>